<comment type="caution">
    <text evidence="1">The sequence shown here is derived from an EMBL/GenBank/DDBJ whole genome shotgun (WGS) entry which is preliminary data.</text>
</comment>
<evidence type="ECO:0000313" key="2">
    <source>
        <dbReference type="Proteomes" id="UP000314294"/>
    </source>
</evidence>
<gene>
    <name evidence="1" type="ORF">EYF80_060841</name>
</gene>
<protein>
    <submittedName>
        <fullName evidence="1">Uncharacterized protein</fullName>
    </submittedName>
</protein>
<evidence type="ECO:0000313" key="1">
    <source>
        <dbReference type="EMBL" id="TNN29013.1"/>
    </source>
</evidence>
<name>A0A4Z2EJL4_9TELE</name>
<keyword evidence="2" id="KW-1185">Reference proteome</keyword>
<dbReference type="EMBL" id="SRLO01006174">
    <property type="protein sequence ID" value="TNN29013.1"/>
    <property type="molecule type" value="Genomic_DNA"/>
</dbReference>
<accession>A0A4Z2EJL4</accession>
<organism evidence="1 2">
    <name type="scientific">Liparis tanakae</name>
    <name type="common">Tanaka's snailfish</name>
    <dbReference type="NCBI Taxonomy" id="230148"/>
    <lineage>
        <taxon>Eukaryota</taxon>
        <taxon>Metazoa</taxon>
        <taxon>Chordata</taxon>
        <taxon>Craniata</taxon>
        <taxon>Vertebrata</taxon>
        <taxon>Euteleostomi</taxon>
        <taxon>Actinopterygii</taxon>
        <taxon>Neopterygii</taxon>
        <taxon>Teleostei</taxon>
        <taxon>Neoteleostei</taxon>
        <taxon>Acanthomorphata</taxon>
        <taxon>Eupercaria</taxon>
        <taxon>Perciformes</taxon>
        <taxon>Cottioidei</taxon>
        <taxon>Cottales</taxon>
        <taxon>Liparidae</taxon>
        <taxon>Liparis</taxon>
    </lineage>
</organism>
<proteinExistence type="predicted"/>
<dbReference type="Proteomes" id="UP000314294">
    <property type="component" value="Unassembled WGS sequence"/>
</dbReference>
<reference evidence="1 2" key="1">
    <citation type="submission" date="2019-03" db="EMBL/GenBank/DDBJ databases">
        <title>First draft genome of Liparis tanakae, snailfish: a comprehensive survey of snailfish specific genes.</title>
        <authorList>
            <person name="Kim W."/>
            <person name="Song I."/>
            <person name="Jeong J.-H."/>
            <person name="Kim D."/>
            <person name="Kim S."/>
            <person name="Ryu S."/>
            <person name="Song J.Y."/>
            <person name="Lee S.K."/>
        </authorList>
    </citation>
    <scope>NUCLEOTIDE SEQUENCE [LARGE SCALE GENOMIC DNA]</scope>
    <source>
        <tissue evidence="1">Muscle</tissue>
    </source>
</reference>
<dbReference type="AlphaFoldDB" id="A0A4Z2EJL4"/>
<sequence length="211" mass="23858">MKRLRLWISVSSRRTLTSIWTNIWGRSSRQTNSRLPPAAGSAVNGQLLPFSFLRETESTLGLNLCIHAQASRTCLQRHFTNKTRKSTHWYVYVKEYWSTEPALSSSSCQKHVKSFLLSTKHFGFSGSCFSIRATEEGKRTVAGIARENNLLLAGLRSSHGRRREVEPADPNGYLSPRCTHVFPFVLPSLSEQQTPCSFTRDKWPGEKGRGL</sequence>